<accession>A0A1M6FH60</accession>
<evidence type="ECO:0000313" key="1">
    <source>
        <dbReference type="EMBL" id="SHI96979.1"/>
    </source>
</evidence>
<protein>
    <submittedName>
        <fullName evidence="1">Uncharacterized protein</fullName>
    </submittedName>
</protein>
<organism evidence="1 2">
    <name type="scientific">Desulfatibacillum alkenivorans DSM 16219</name>
    <dbReference type="NCBI Taxonomy" id="1121393"/>
    <lineage>
        <taxon>Bacteria</taxon>
        <taxon>Pseudomonadati</taxon>
        <taxon>Thermodesulfobacteriota</taxon>
        <taxon>Desulfobacteria</taxon>
        <taxon>Desulfobacterales</taxon>
        <taxon>Desulfatibacillaceae</taxon>
        <taxon>Desulfatibacillum</taxon>
    </lineage>
</organism>
<dbReference type="RefSeq" id="WP_139264602.1">
    <property type="nucleotide sequence ID" value="NZ_FQZU01000003.1"/>
</dbReference>
<gene>
    <name evidence="1" type="ORF">SAMN02745216_00819</name>
</gene>
<dbReference type="OrthoDB" id="5459010at2"/>
<sequence>MKQLLSSLPGTGCMYYTEGHCMIKISADPSFHEAWLCTVLAKWETAFDAYLDQVECFEIDQDTVMKIWARRFESLKAEAECPHFEPGNLTILSCVHLHFDLCRRKIPLCPGRCKRYTREE</sequence>
<dbReference type="STRING" id="1121393.SAMN02745216_00819"/>
<dbReference type="EMBL" id="FQZU01000003">
    <property type="protein sequence ID" value="SHI96979.1"/>
    <property type="molecule type" value="Genomic_DNA"/>
</dbReference>
<name>A0A1M6FH60_9BACT</name>
<reference evidence="2" key="1">
    <citation type="submission" date="2016-11" db="EMBL/GenBank/DDBJ databases">
        <authorList>
            <person name="Varghese N."/>
            <person name="Submissions S."/>
        </authorList>
    </citation>
    <scope>NUCLEOTIDE SEQUENCE [LARGE SCALE GENOMIC DNA]</scope>
    <source>
        <strain evidence="2">DSM 16219</strain>
    </source>
</reference>
<dbReference type="Proteomes" id="UP000183994">
    <property type="component" value="Unassembled WGS sequence"/>
</dbReference>
<keyword evidence="2" id="KW-1185">Reference proteome</keyword>
<evidence type="ECO:0000313" key="2">
    <source>
        <dbReference type="Proteomes" id="UP000183994"/>
    </source>
</evidence>
<dbReference type="AlphaFoldDB" id="A0A1M6FH60"/>
<proteinExistence type="predicted"/>